<dbReference type="AlphaFoldDB" id="A0A1I3B7G3"/>
<dbReference type="PROSITE" id="PS51257">
    <property type="entry name" value="PROKAR_LIPOPROTEIN"/>
    <property type="match status" value="1"/>
</dbReference>
<keyword evidence="2" id="KW-0732">Signal</keyword>
<keyword evidence="4" id="KW-1185">Reference proteome</keyword>
<gene>
    <name evidence="3" type="ORF">SAMN04488021_1202</name>
</gene>
<feature type="region of interest" description="Disordered" evidence="1">
    <location>
        <begin position="59"/>
        <end position="88"/>
    </location>
</feature>
<proteinExistence type="predicted"/>
<feature type="signal peptide" evidence="2">
    <location>
        <begin position="1"/>
        <end position="19"/>
    </location>
</feature>
<evidence type="ECO:0000313" key="3">
    <source>
        <dbReference type="EMBL" id="SFH58237.1"/>
    </source>
</evidence>
<dbReference type="OrthoDB" id="7777983at2"/>
<protein>
    <submittedName>
        <fullName evidence="3">Uncharacterized protein</fullName>
    </submittedName>
</protein>
<name>A0A1I3B7G3_9RHOB</name>
<dbReference type="Proteomes" id="UP000183635">
    <property type="component" value="Unassembled WGS sequence"/>
</dbReference>
<evidence type="ECO:0000313" key="4">
    <source>
        <dbReference type="Proteomes" id="UP000183635"/>
    </source>
</evidence>
<evidence type="ECO:0000256" key="2">
    <source>
        <dbReference type="SAM" id="SignalP"/>
    </source>
</evidence>
<feature type="chain" id="PRO_5010282229" evidence="2">
    <location>
        <begin position="20"/>
        <end position="88"/>
    </location>
</feature>
<dbReference type="RefSeq" id="WP_074968340.1">
    <property type="nucleotide sequence ID" value="NZ_CBCRYP010000021.1"/>
</dbReference>
<dbReference type="EMBL" id="FOPU01000020">
    <property type="protein sequence ID" value="SFH58237.1"/>
    <property type="molecule type" value="Genomic_DNA"/>
</dbReference>
<accession>A0A1I3B7G3</accession>
<organism evidence="3 4">
    <name type="scientific">Paracoccus aminovorans</name>
    <dbReference type="NCBI Taxonomy" id="34004"/>
    <lineage>
        <taxon>Bacteria</taxon>
        <taxon>Pseudomonadati</taxon>
        <taxon>Pseudomonadota</taxon>
        <taxon>Alphaproteobacteria</taxon>
        <taxon>Rhodobacterales</taxon>
        <taxon>Paracoccaceae</taxon>
        <taxon>Paracoccus</taxon>
    </lineage>
</organism>
<reference evidence="3 4" key="1">
    <citation type="submission" date="2016-10" db="EMBL/GenBank/DDBJ databases">
        <authorList>
            <person name="de Groot N.N."/>
        </authorList>
    </citation>
    <scope>NUCLEOTIDE SEQUENCE [LARGE SCALE GENOMIC DNA]</scope>
    <source>
        <strain evidence="3 4">DSM 8537</strain>
    </source>
</reference>
<evidence type="ECO:0000256" key="1">
    <source>
        <dbReference type="SAM" id="MobiDB-lite"/>
    </source>
</evidence>
<sequence>MKLPTMLMAVLMIAACADAKQPWESAPVTVDTDQGPVTCQLYTDKAVLWDRATARPAGMTDDTANRVCRAEGEMRRGGSTQKPAAEAL</sequence>